<reference evidence="2 3" key="1">
    <citation type="journal article" date="2023" name="Plants (Basel)">
        <title>Bridging the Gap: Combining Genomics and Transcriptomics Approaches to Understand Stylosanthes scabra, an Orphan Legume from the Brazilian Caatinga.</title>
        <authorList>
            <person name="Ferreira-Neto J.R.C."/>
            <person name="da Silva M.D."/>
            <person name="Binneck E."/>
            <person name="de Melo N.F."/>
            <person name="da Silva R.H."/>
            <person name="de Melo A.L.T.M."/>
            <person name="Pandolfi V."/>
            <person name="Bustamante F.O."/>
            <person name="Brasileiro-Vidal A.C."/>
            <person name="Benko-Iseppon A.M."/>
        </authorList>
    </citation>
    <scope>NUCLEOTIDE SEQUENCE [LARGE SCALE GENOMIC DNA]</scope>
    <source>
        <tissue evidence="2">Leaves</tissue>
    </source>
</reference>
<proteinExistence type="predicted"/>
<protein>
    <submittedName>
        <fullName evidence="2">Uncharacterized protein</fullName>
    </submittedName>
</protein>
<organism evidence="2 3">
    <name type="scientific">Stylosanthes scabra</name>
    <dbReference type="NCBI Taxonomy" id="79078"/>
    <lineage>
        <taxon>Eukaryota</taxon>
        <taxon>Viridiplantae</taxon>
        <taxon>Streptophyta</taxon>
        <taxon>Embryophyta</taxon>
        <taxon>Tracheophyta</taxon>
        <taxon>Spermatophyta</taxon>
        <taxon>Magnoliopsida</taxon>
        <taxon>eudicotyledons</taxon>
        <taxon>Gunneridae</taxon>
        <taxon>Pentapetalae</taxon>
        <taxon>rosids</taxon>
        <taxon>fabids</taxon>
        <taxon>Fabales</taxon>
        <taxon>Fabaceae</taxon>
        <taxon>Papilionoideae</taxon>
        <taxon>50 kb inversion clade</taxon>
        <taxon>dalbergioids sensu lato</taxon>
        <taxon>Dalbergieae</taxon>
        <taxon>Pterocarpus clade</taxon>
        <taxon>Stylosanthes</taxon>
    </lineage>
</organism>
<feature type="region of interest" description="Disordered" evidence="1">
    <location>
        <begin position="1"/>
        <end position="71"/>
    </location>
</feature>
<comment type="caution">
    <text evidence="2">The sequence shown here is derived from an EMBL/GenBank/DDBJ whole genome shotgun (WGS) entry which is preliminary data.</text>
</comment>
<keyword evidence="3" id="KW-1185">Reference proteome</keyword>
<evidence type="ECO:0000256" key="1">
    <source>
        <dbReference type="SAM" id="MobiDB-lite"/>
    </source>
</evidence>
<gene>
    <name evidence="2" type="ORF">PIB30_092875</name>
</gene>
<feature type="compositionally biased region" description="Basic and acidic residues" evidence="1">
    <location>
        <begin position="1"/>
        <end position="12"/>
    </location>
</feature>
<dbReference type="EMBL" id="JASCZI010152980">
    <property type="protein sequence ID" value="MED6176910.1"/>
    <property type="molecule type" value="Genomic_DNA"/>
</dbReference>
<sequence>RDIPGIEGRRNATGDSGFAGDWGAQQRGTRTTPSNDDGEMWATGCQRYPFATVPKRRGGGGNGSVESLCRK</sequence>
<accession>A0ABU6VTG6</accession>
<feature type="compositionally biased region" description="Polar residues" evidence="1">
    <location>
        <begin position="26"/>
        <end position="35"/>
    </location>
</feature>
<feature type="non-terminal residue" evidence="2">
    <location>
        <position position="1"/>
    </location>
</feature>
<name>A0ABU6VTG6_9FABA</name>
<evidence type="ECO:0000313" key="3">
    <source>
        <dbReference type="Proteomes" id="UP001341840"/>
    </source>
</evidence>
<evidence type="ECO:0000313" key="2">
    <source>
        <dbReference type="EMBL" id="MED6176910.1"/>
    </source>
</evidence>
<dbReference type="Proteomes" id="UP001341840">
    <property type="component" value="Unassembled WGS sequence"/>
</dbReference>